<dbReference type="Pfam" id="PF02897">
    <property type="entry name" value="Peptidase_S9_N"/>
    <property type="match status" value="1"/>
</dbReference>
<dbReference type="SUPFAM" id="SSF50993">
    <property type="entry name" value="Peptidase/esterase 'gauge' domain"/>
    <property type="match status" value="1"/>
</dbReference>
<keyword evidence="3" id="KW-0732">Signal</keyword>
<dbReference type="GO" id="GO:0004252">
    <property type="term" value="F:serine-type endopeptidase activity"/>
    <property type="evidence" value="ECO:0007669"/>
    <property type="project" value="InterPro"/>
</dbReference>
<proteinExistence type="inferred from homology"/>
<evidence type="ECO:0000256" key="3">
    <source>
        <dbReference type="SAM" id="SignalP"/>
    </source>
</evidence>
<feature type="non-terminal residue" evidence="5">
    <location>
        <position position="291"/>
    </location>
</feature>
<dbReference type="InterPro" id="IPR051543">
    <property type="entry name" value="Serine_Peptidase_S9A"/>
</dbReference>
<dbReference type="InterPro" id="IPR023302">
    <property type="entry name" value="Pept_S9A_N"/>
</dbReference>
<evidence type="ECO:0000256" key="1">
    <source>
        <dbReference type="ARBA" id="ARBA00005228"/>
    </source>
</evidence>
<organism evidence="5 6">
    <name type="scientific">Thalassiosira oceanica</name>
    <name type="common">Marine diatom</name>
    <dbReference type="NCBI Taxonomy" id="159749"/>
    <lineage>
        <taxon>Eukaryota</taxon>
        <taxon>Sar</taxon>
        <taxon>Stramenopiles</taxon>
        <taxon>Ochrophyta</taxon>
        <taxon>Bacillariophyta</taxon>
        <taxon>Coscinodiscophyceae</taxon>
        <taxon>Thalassiosirophycidae</taxon>
        <taxon>Thalassiosirales</taxon>
        <taxon>Thalassiosiraceae</taxon>
        <taxon>Thalassiosira</taxon>
    </lineage>
</organism>
<comment type="caution">
    <text evidence="5">The sequence shown here is derived from an EMBL/GenBank/DDBJ whole genome shotgun (WGS) entry which is preliminary data.</text>
</comment>
<reference evidence="5 6" key="1">
    <citation type="journal article" date="2012" name="Genome Biol.">
        <title>Genome and low-iron response of an oceanic diatom adapted to chronic iron limitation.</title>
        <authorList>
            <person name="Lommer M."/>
            <person name="Specht M."/>
            <person name="Roy A.S."/>
            <person name="Kraemer L."/>
            <person name="Andreson R."/>
            <person name="Gutowska M.A."/>
            <person name="Wolf J."/>
            <person name="Bergner S.V."/>
            <person name="Schilhabel M.B."/>
            <person name="Klostermeier U.C."/>
            <person name="Beiko R.G."/>
            <person name="Rosenstiel P."/>
            <person name="Hippler M."/>
            <person name="Laroche J."/>
        </authorList>
    </citation>
    <scope>NUCLEOTIDE SEQUENCE [LARGE SCALE GENOMIC DNA]</scope>
    <source>
        <strain evidence="5 6">CCMP1005</strain>
    </source>
</reference>
<protein>
    <recommendedName>
        <fullName evidence="4">Peptidase S9A N-terminal domain-containing protein</fullName>
    </recommendedName>
</protein>
<dbReference type="Gene3D" id="3.40.50.1820">
    <property type="entry name" value="alpha/beta hydrolase"/>
    <property type="match status" value="1"/>
</dbReference>
<dbReference type="eggNOG" id="KOG2237">
    <property type="taxonomic scope" value="Eukaryota"/>
</dbReference>
<evidence type="ECO:0000313" key="5">
    <source>
        <dbReference type="EMBL" id="EJK71906.1"/>
    </source>
</evidence>
<comment type="similarity">
    <text evidence="1">Belongs to the peptidase S9A family.</text>
</comment>
<dbReference type="OMA" id="CMIESAD"/>
<accession>K0TEI1</accession>
<dbReference type="AlphaFoldDB" id="K0TEI1"/>
<keyword evidence="6" id="KW-1185">Reference proteome</keyword>
<evidence type="ECO:0000259" key="4">
    <source>
        <dbReference type="Pfam" id="PF02897"/>
    </source>
</evidence>
<dbReference type="PANTHER" id="PTHR11757:SF19">
    <property type="entry name" value="PROLYL ENDOPEPTIDASE-LIKE"/>
    <property type="match status" value="1"/>
</dbReference>
<name>K0TEI1_THAOC</name>
<feature type="domain" description="Peptidase S9A N-terminal" evidence="4">
    <location>
        <begin position="161"/>
        <end position="290"/>
    </location>
</feature>
<dbReference type="InterPro" id="IPR029058">
    <property type="entry name" value="AB_hydrolase_fold"/>
</dbReference>
<feature type="region of interest" description="Disordered" evidence="2">
    <location>
        <begin position="60"/>
        <end position="82"/>
    </location>
</feature>
<feature type="signal peptide" evidence="3">
    <location>
        <begin position="1"/>
        <end position="16"/>
    </location>
</feature>
<dbReference type="OrthoDB" id="248387at2759"/>
<sequence>MLLQFSLLVLSRTTNSFQAAAGQRSYRAIATKLQTMATSTEVLSPPVARREEDRSVFAGVAPEGWDPKMPRQSNDSTEKLLDPPVAVPDPYGWLRDDKRTKKEVLDHLKAETSLHRAPRANFGITLEPSRDFHTRHTVGLPRRPNRFDIDWDGTKESPILPGEETYLDVNKLAEGKDYCSVGGVKVSPSKKLIAYAADFSGDEIYQLRVKNLETGEDVALKETGSDKLLEIDSVMWGKDDDELFFTTNDEQHRPCRMYQRKNWQSDEPTDRLLAEELDDLFWCSMYKSIDE</sequence>
<dbReference type="Proteomes" id="UP000266841">
    <property type="component" value="Unassembled WGS sequence"/>
</dbReference>
<dbReference type="PANTHER" id="PTHR11757">
    <property type="entry name" value="PROTEASE FAMILY S9A OLIGOPEPTIDASE"/>
    <property type="match status" value="1"/>
</dbReference>
<gene>
    <name evidence="5" type="ORF">THAOC_06609</name>
</gene>
<feature type="chain" id="PRO_5003837889" description="Peptidase S9A N-terminal domain-containing protein" evidence="3">
    <location>
        <begin position="17"/>
        <end position="291"/>
    </location>
</feature>
<dbReference type="Gene3D" id="2.130.10.120">
    <property type="entry name" value="Prolyl oligopeptidase, N-terminal domain"/>
    <property type="match status" value="1"/>
</dbReference>
<evidence type="ECO:0000313" key="6">
    <source>
        <dbReference type="Proteomes" id="UP000266841"/>
    </source>
</evidence>
<dbReference type="EMBL" id="AGNL01006614">
    <property type="protein sequence ID" value="EJK71906.1"/>
    <property type="molecule type" value="Genomic_DNA"/>
</dbReference>
<evidence type="ECO:0000256" key="2">
    <source>
        <dbReference type="SAM" id="MobiDB-lite"/>
    </source>
</evidence>